<proteinExistence type="inferred from homology"/>
<evidence type="ECO:0000256" key="1">
    <source>
        <dbReference type="ARBA" id="ARBA00008013"/>
    </source>
</evidence>
<comment type="caution">
    <text evidence="2">The sequence shown here is derived from an EMBL/GenBank/DDBJ whole genome shotgun (WGS) entry which is preliminary data.</text>
</comment>
<dbReference type="InterPro" id="IPR039274">
    <property type="entry name" value="FPF1"/>
</dbReference>
<dbReference type="Proteomes" id="UP001141806">
    <property type="component" value="Unassembled WGS sequence"/>
</dbReference>
<gene>
    <name evidence="2" type="ORF">NE237_002700</name>
</gene>
<keyword evidence="3" id="KW-1185">Reference proteome</keyword>
<accession>A0A9Q0KFZ2</accession>
<dbReference type="EMBL" id="JAMYWD010000005">
    <property type="protein sequence ID" value="KAJ4969601.1"/>
    <property type="molecule type" value="Genomic_DNA"/>
</dbReference>
<comment type="similarity">
    <text evidence="1">Belongs to the FPF1 family.</text>
</comment>
<dbReference type="GO" id="GO:0009909">
    <property type="term" value="P:regulation of flower development"/>
    <property type="evidence" value="ECO:0007669"/>
    <property type="project" value="InterPro"/>
</dbReference>
<sequence length="127" mass="14627">MSGVWVFKKNGVVQLVRNPTREAFEFKDTVGRPVVETAPGARLRTLVYVPTNQVVKSYAELDQCLLELGWKRYNSGLQNNLIQYHRSDDTVHLISLPNNFADLKSIHLYDIAVKNRSFFQVRDCTKQ</sequence>
<organism evidence="2 3">
    <name type="scientific">Protea cynaroides</name>
    <dbReference type="NCBI Taxonomy" id="273540"/>
    <lineage>
        <taxon>Eukaryota</taxon>
        <taxon>Viridiplantae</taxon>
        <taxon>Streptophyta</taxon>
        <taxon>Embryophyta</taxon>
        <taxon>Tracheophyta</taxon>
        <taxon>Spermatophyta</taxon>
        <taxon>Magnoliopsida</taxon>
        <taxon>Proteales</taxon>
        <taxon>Proteaceae</taxon>
        <taxon>Protea</taxon>
    </lineage>
</organism>
<dbReference type="AlphaFoldDB" id="A0A9Q0KFZ2"/>
<dbReference type="OrthoDB" id="1845029at2759"/>
<reference evidence="2" key="1">
    <citation type="journal article" date="2023" name="Plant J.">
        <title>The genome of the king protea, Protea cynaroides.</title>
        <authorList>
            <person name="Chang J."/>
            <person name="Duong T.A."/>
            <person name="Schoeman C."/>
            <person name="Ma X."/>
            <person name="Roodt D."/>
            <person name="Barker N."/>
            <person name="Li Z."/>
            <person name="Van de Peer Y."/>
            <person name="Mizrachi E."/>
        </authorList>
    </citation>
    <scope>NUCLEOTIDE SEQUENCE</scope>
    <source>
        <tissue evidence="2">Young leaves</tissue>
    </source>
</reference>
<name>A0A9Q0KFZ2_9MAGN</name>
<evidence type="ECO:0000313" key="3">
    <source>
        <dbReference type="Proteomes" id="UP001141806"/>
    </source>
</evidence>
<protein>
    <submittedName>
        <fullName evidence="2">Uncharacterized protein</fullName>
    </submittedName>
</protein>
<dbReference type="PANTHER" id="PTHR33433">
    <property type="entry name" value="FLOWERING-PROMOTING FACTOR 1-LIKE PROTEIN 1"/>
    <property type="match status" value="1"/>
</dbReference>
<evidence type="ECO:0000313" key="2">
    <source>
        <dbReference type="EMBL" id="KAJ4969601.1"/>
    </source>
</evidence>